<gene>
    <name evidence="1" type="ORF">SCD92_18100</name>
</gene>
<proteinExistence type="predicted"/>
<dbReference type="Proteomes" id="UP001273505">
    <property type="component" value="Unassembled WGS sequence"/>
</dbReference>
<organism evidence="1 2">
    <name type="scientific">Gilvimarinus gilvus</name>
    <dbReference type="NCBI Taxonomy" id="3058038"/>
    <lineage>
        <taxon>Bacteria</taxon>
        <taxon>Pseudomonadati</taxon>
        <taxon>Pseudomonadota</taxon>
        <taxon>Gammaproteobacteria</taxon>
        <taxon>Cellvibrionales</taxon>
        <taxon>Cellvibrionaceae</taxon>
        <taxon>Gilvimarinus</taxon>
    </lineage>
</organism>
<comment type="caution">
    <text evidence="1">The sequence shown here is derived from an EMBL/GenBank/DDBJ whole genome shotgun (WGS) entry which is preliminary data.</text>
</comment>
<accession>A0ABU4S2B1</accession>
<protein>
    <recommendedName>
        <fullName evidence="3">Transposase</fullName>
    </recommendedName>
</protein>
<evidence type="ECO:0000313" key="2">
    <source>
        <dbReference type="Proteomes" id="UP001273505"/>
    </source>
</evidence>
<name>A0ABU4S2B1_9GAMM</name>
<evidence type="ECO:0008006" key="3">
    <source>
        <dbReference type="Google" id="ProtNLM"/>
    </source>
</evidence>
<evidence type="ECO:0000313" key="1">
    <source>
        <dbReference type="EMBL" id="MDX6851296.1"/>
    </source>
</evidence>
<dbReference type="RefSeq" id="WP_302721138.1">
    <property type="nucleotide sequence ID" value="NZ_JAULRU010000256.1"/>
</dbReference>
<sequence>MPFSGGEHQNDQPDHRPFDLSDYLELVDWSGRAIRNDKRGALNHRQPNILERLSIPSKDWLDNSLHIEQRFGRAIGPTSKIFIQIYASFMLRSSP</sequence>
<keyword evidence="2" id="KW-1185">Reference proteome</keyword>
<dbReference type="EMBL" id="JAXAFO010000047">
    <property type="protein sequence ID" value="MDX6851296.1"/>
    <property type="molecule type" value="Genomic_DNA"/>
</dbReference>
<reference evidence="1 2" key="1">
    <citation type="submission" date="2023-11" db="EMBL/GenBank/DDBJ databases">
        <title>Gilvimarinus fulvus sp. nov., isolated from the surface of Kelp.</title>
        <authorList>
            <person name="Sun Y.Y."/>
            <person name="Gong Y."/>
            <person name="Du Z.J."/>
        </authorList>
    </citation>
    <scope>NUCLEOTIDE SEQUENCE [LARGE SCALE GENOMIC DNA]</scope>
    <source>
        <strain evidence="1 2">SDUM040013</strain>
    </source>
</reference>